<feature type="compositionally biased region" description="Polar residues" evidence="1">
    <location>
        <begin position="339"/>
        <end position="353"/>
    </location>
</feature>
<evidence type="ECO:0000313" key="2">
    <source>
        <dbReference type="EMBL" id="OQE18286.1"/>
    </source>
</evidence>
<dbReference type="Proteomes" id="UP000191285">
    <property type="component" value="Unassembled WGS sequence"/>
</dbReference>
<keyword evidence="3" id="KW-1185">Reference proteome</keyword>
<feature type="region of interest" description="Disordered" evidence="1">
    <location>
        <begin position="129"/>
        <end position="210"/>
    </location>
</feature>
<feature type="region of interest" description="Disordered" evidence="1">
    <location>
        <begin position="252"/>
        <end position="278"/>
    </location>
</feature>
<feature type="compositionally biased region" description="Low complexity" evidence="1">
    <location>
        <begin position="187"/>
        <end position="210"/>
    </location>
</feature>
<comment type="caution">
    <text evidence="2">The sequence shown here is derived from an EMBL/GenBank/DDBJ whole genome shotgun (WGS) entry which is preliminary data.</text>
</comment>
<name>A0A1V6SWE6_9EURO</name>
<organism evidence="2 3">
    <name type="scientific">Penicillium steckii</name>
    <dbReference type="NCBI Taxonomy" id="303698"/>
    <lineage>
        <taxon>Eukaryota</taxon>
        <taxon>Fungi</taxon>
        <taxon>Dikarya</taxon>
        <taxon>Ascomycota</taxon>
        <taxon>Pezizomycotina</taxon>
        <taxon>Eurotiomycetes</taxon>
        <taxon>Eurotiomycetidae</taxon>
        <taxon>Eurotiales</taxon>
        <taxon>Aspergillaceae</taxon>
        <taxon>Penicillium</taxon>
    </lineage>
</organism>
<proteinExistence type="predicted"/>
<evidence type="ECO:0000313" key="3">
    <source>
        <dbReference type="Proteomes" id="UP000191285"/>
    </source>
</evidence>
<sequence>MDPNAVYPAGFPAPNQTPPNTMAFYQNSVPQYPQSKTPIQPGHQQHSFGAVQMQPGGPTGAMMPSGFPQQSNAAPPMDNFSASFTQPPVPASMNQFSQPGTATNTPSTVAQTFSQNMASLSANNMLPNQQKPLHMNPPMNPHMNPHMNPQMSQQMNQQMPQMNNSPHVTQPGTPIQGQGQGQGQGRGQTPTAAQIQAQVQGQSQVPQAQSPAQAQAAAAAAAREKARVATLLDINSTLLQEVLNLQSAGKAGTAANADPNAPGEQGADPTKAAGQKPSQEYIECMRRLQANLAYLATIADRAKKASGVTPQAPAIMTAPPNLPAVKDLYVKLNELFSNSSKTSTPQKLSPGTTHGNGGPSPSPVTESVV</sequence>
<dbReference type="OrthoDB" id="2530523at2759"/>
<protein>
    <submittedName>
        <fullName evidence="2">Uncharacterized protein</fullName>
    </submittedName>
</protein>
<accession>A0A1V6SWE6</accession>
<dbReference type="EMBL" id="MLKD01000018">
    <property type="protein sequence ID" value="OQE18286.1"/>
    <property type="molecule type" value="Genomic_DNA"/>
</dbReference>
<dbReference type="STRING" id="303698.A0A1V6SWE6"/>
<reference evidence="3" key="1">
    <citation type="journal article" date="2017" name="Nat. Microbiol.">
        <title>Global analysis of biosynthetic gene clusters reveals vast potential of secondary metabolite production in Penicillium species.</title>
        <authorList>
            <person name="Nielsen J.C."/>
            <person name="Grijseels S."/>
            <person name="Prigent S."/>
            <person name="Ji B."/>
            <person name="Dainat J."/>
            <person name="Nielsen K.F."/>
            <person name="Frisvad J.C."/>
            <person name="Workman M."/>
            <person name="Nielsen J."/>
        </authorList>
    </citation>
    <scope>NUCLEOTIDE SEQUENCE [LARGE SCALE GENOMIC DNA]</scope>
    <source>
        <strain evidence="3">IBT 24891</strain>
    </source>
</reference>
<gene>
    <name evidence="2" type="ORF">PENSTE_c018G08024</name>
</gene>
<dbReference type="AlphaFoldDB" id="A0A1V6SWE6"/>
<evidence type="ECO:0000256" key="1">
    <source>
        <dbReference type="SAM" id="MobiDB-lite"/>
    </source>
</evidence>
<feature type="region of interest" description="Disordered" evidence="1">
    <location>
        <begin position="339"/>
        <end position="369"/>
    </location>
</feature>
<feature type="compositionally biased region" description="Low complexity" evidence="1">
    <location>
        <begin position="134"/>
        <end position="177"/>
    </location>
</feature>